<dbReference type="RefSeq" id="WP_090743141.1">
    <property type="nucleotide sequence ID" value="NZ_CZQA01000001.1"/>
</dbReference>
<accession>A0A0S4LAM3</accession>
<dbReference type="PROSITE" id="PS00330">
    <property type="entry name" value="HEMOLYSIN_CALCIUM"/>
    <property type="match status" value="2"/>
</dbReference>
<gene>
    <name evidence="5" type="ORF">COMA1_10467</name>
</gene>
<dbReference type="EMBL" id="CZQA01000001">
    <property type="protein sequence ID" value="CUS32162.1"/>
    <property type="molecule type" value="Genomic_DNA"/>
</dbReference>
<dbReference type="OrthoDB" id="5992725at2"/>
<evidence type="ECO:0000256" key="3">
    <source>
        <dbReference type="ARBA" id="ARBA00022529"/>
    </source>
</evidence>
<dbReference type="SUPFAM" id="SSF53955">
    <property type="entry name" value="Lysozyme-like"/>
    <property type="match status" value="1"/>
</dbReference>
<dbReference type="GO" id="GO:0042742">
    <property type="term" value="P:defense response to bacterium"/>
    <property type="evidence" value="ECO:0007669"/>
    <property type="project" value="UniProtKB-KW"/>
</dbReference>
<dbReference type="Gene3D" id="2.150.10.10">
    <property type="entry name" value="Serralysin-like metalloprotease, C-terminal"/>
    <property type="match status" value="1"/>
</dbReference>
<keyword evidence="2" id="KW-0964">Secreted</keyword>
<evidence type="ECO:0000313" key="5">
    <source>
        <dbReference type="EMBL" id="CUS32162.1"/>
    </source>
</evidence>
<proteinExistence type="predicted"/>
<evidence type="ECO:0000256" key="4">
    <source>
        <dbReference type="ARBA" id="ARBA00022638"/>
    </source>
</evidence>
<reference evidence="5 6" key="1">
    <citation type="submission" date="2015-10" db="EMBL/GenBank/DDBJ databases">
        <authorList>
            <person name="Gilbert D.G."/>
        </authorList>
    </citation>
    <scope>NUCLEOTIDE SEQUENCE [LARGE SCALE GENOMIC DNA]</scope>
    <source>
        <strain evidence="5">COMA1</strain>
    </source>
</reference>
<dbReference type="Pfam" id="PF00353">
    <property type="entry name" value="HemolysinCabind"/>
    <property type="match status" value="2"/>
</dbReference>
<dbReference type="STRING" id="1742972.COMA1_10467"/>
<dbReference type="SUPFAM" id="SSF51120">
    <property type="entry name" value="beta-Roll"/>
    <property type="match status" value="1"/>
</dbReference>
<comment type="subcellular location">
    <subcellularLocation>
        <location evidence="1">Secreted</location>
    </subcellularLocation>
</comment>
<evidence type="ECO:0000256" key="2">
    <source>
        <dbReference type="ARBA" id="ARBA00022525"/>
    </source>
</evidence>
<dbReference type="Gene3D" id="1.10.530.40">
    <property type="match status" value="1"/>
</dbReference>
<dbReference type="PRINTS" id="PR00313">
    <property type="entry name" value="CABNDNGRPT"/>
</dbReference>
<dbReference type="InterPro" id="IPR050557">
    <property type="entry name" value="RTX_toxin/Mannuronan_C5-epim"/>
</dbReference>
<dbReference type="AlphaFoldDB" id="A0A0S4LAM3"/>
<dbReference type="PANTHER" id="PTHR38340">
    <property type="entry name" value="S-LAYER PROTEIN"/>
    <property type="match status" value="1"/>
</dbReference>
<dbReference type="InterPro" id="IPR001343">
    <property type="entry name" value="Hemolysn_Ca-bd"/>
</dbReference>
<dbReference type="GO" id="GO:0003796">
    <property type="term" value="F:lysozyme activity"/>
    <property type="evidence" value="ECO:0007669"/>
    <property type="project" value="InterPro"/>
</dbReference>
<organism evidence="5 6">
    <name type="scientific">Candidatus Nitrospira nitrosa</name>
    <dbReference type="NCBI Taxonomy" id="1742972"/>
    <lineage>
        <taxon>Bacteria</taxon>
        <taxon>Pseudomonadati</taxon>
        <taxon>Nitrospirota</taxon>
        <taxon>Nitrospiria</taxon>
        <taxon>Nitrospirales</taxon>
        <taxon>Nitrospiraceae</taxon>
        <taxon>Nitrospira</taxon>
    </lineage>
</organism>
<dbReference type="InterPro" id="IPR023347">
    <property type="entry name" value="Lysozyme_dom_sf"/>
</dbReference>
<keyword evidence="3" id="KW-0929">Antimicrobial</keyword>
<dbReference type="PANTHER" id="PTHR38340:SF1">
    <property type="entry name" value="S-LAYER PROTEIN"/>
    <property type="match status" value="1"/>
</dbReference>
<dbReference type="Proteomes" id="UP000199032">
    <property type="component" value="Unassembled WGS sequence"/>
</dbReference>
<dbReference type="InterPro" id="IPR018511">
    <property type="entry name" value="Hemolysin-typ_Ca-bd_CS"/>
</dbReference>
<evidence type="ECO:0000313" key="6">
    <source>
        <dbReference type="Proteomes" id="UP000199032"/>
    </source>
</evidence>
<evidence type="ECO:0000256" key="1">
    <source>
        <dbReference type="ARBA" id="ARBA00004613"/>
    </source>
</evidence>
<dbReference type="InterPro" id="IPR011049">
    <property type="entry name" value="Serralysin-like_metalloprot_C"/>
</dbReference>
<dbReference type="GO" id="GO:0031640">
    <property type="term" value="P:killing of cells of another organism"/>
    <property type="evidence" value="ECO:0007669"/>
    <property type="project" value="UniProtKB-KW"/>
</dbReference>
<dbReference type="GO" id="GO:0005509">
    <property type="term" value="F:calcium ion binding"/>
    <property type="evidence" value="ECO:0007669"/>
    <property type="project" value="InterPro"/>
</dbReference>
<keyword evidence="6" id="KW-1185">Reference proteome</keyword>
<sequence>MALSSLHTNWSLGSYFADRNDLVKREENRPLYEQVTNGQQGQTFAFNSPDSIRLKLQPYLDDLGGGKFSVAVGYGFDLYKNSVSDIQAFLAQVGVTLTQSDINALNNRNTLTPSQLKASLSFTLGNEITASNLMGLYLEQKAEVQLDAALGYHLTESQERAALVSLVYNGGSGIIGPKLRAALDSDNRPEAWYEIRYQSNGDGTHANRRYAESDKFGLYDGPDQNNAAPNQDEAREVMRMYTMHHEEIRAYEALFSPLAGSPPISHGIDFNLSFSRDRLITDFAEGRTIDGEVWVGKDDVFPGDTLDGTANGDLLFGEKGNDVLRGAAGTDVLYGGDGIDTLSGGADADLLRGGANYDSLQGGAGDDRLEGGAGFDTYVWSIGDGNDRIEDSGADDAIFVNGQMLVGGVKEANQPYWENADGTIRYEMSGTNLIVTQGGTQIWTVENFQSGQFGIDLTDSAMERMAA</sequence>
<dbReference type="InterPro" id="IPR023346">
    <property type="entry name" value="Lysozyme-like_dom_sf"/>
</dbReference>
<keyword evidence="4" id="KW-0081">Bacteriolytic enzyme</keyword>
<name>A0A0S4LAM3_9BACT</name>
<dbReference type="GO" id="GO:0005576">
    <property type="term" value="C:extracellular region"/>
    <property type="evidence" value="ECO:0007669"/>
    <property type="project" value="UniProtKB-SubCell"/>
</dbReference>
<protein>
    <submittedName>
        <fullName evidence="5">Uncharacterized protein</fullName>
    </submittedName>
</protein>